<dbReference type="Proteomes" id="UP000316079">
    <property type="component" value="Unassembled WGS sequence"/>
</dbReference>
<feature type="compositionally biased region" description="Pro residues" evidence="1">
    <location>
        <begin position="93"/>
        <end position="104"/>
    </location>
</feature>
<sequence>MNEKSASSPPYRGVMESLPQACLEHLQQVQVTESEREFEYTSWSSRPLVLFYGLSVFSVSQEFGEDQLFLEGGKLRYYRGPVAEPCSSDTHPRPPPSSCPPPGPASTAHAEHSLFSSSSC</sequence>
<evidence type="ECO:0000313" key="3">
    <source>
        <dbReference type="Proteomes" id="UP000316079"/>
    </source>
</evidence>
<accession>A0A553N635</accession>
<dbReference type="AlphaFoldDB" id="A0A553N635"/>
<keyword evidence="3" id="KW-1185">Reference proteome</keyword>
<proteinExistence type="predicted"/>
<gene>
    <name evidence="2" type="ORF">DNTS_035150</name>
</gene>
<name>A0A553N635_9TELE</name>
<reference evidence="2 3" key="1">
    <citation type="journal article" date="2019" name="Sci. Data">
        <title>Hybrid genome assembly and annotation of Danionella translucida.</title>
        <authorList>
            <person name="Kadobianskyi M."/>
            <person name="Schulze L."/>
            <person name="Schuelke M."/>
            <person name="Judkewitz B."/>
        </authorList>
    </citation>
    <scope>NUCLEOTIDE SEQUENCE [LARGE SCALE GENOMIC DNA]</scope>
    <source>
        <strain evidence="2 3">Bolton</strain>
    </source>
</reference>
<feature type="region of interest" description="Disordered" evidence="1">
    <location>
        <begin position="81"/>
        <end position="120"/>
    </location>
</feature>
<evidence type="ECO:0000256" key="1">
    <source>
        <dbReference type="SAM" id="MobiDB-lite"/>
    </source>
</evidence>
<comment type="caution">
    <text evidence="2">The sequence shown here is derived from an EMBL/GenBank/DDBJ whole genome shotgun (WGS) entry which is preliminary data.</text>
</comment>
<evidence type="ECO:0000313" key="2">
    <source>
        <dbReference type="EMBL" id="TRY60884.1"/>
    </source>
</evidence>
<organism evidence="2 3">
    <name type="scientific">Danionella cerebrum</name>
    <dbReference type="NCBI Taxonomy" id="2873325"/>
    <lineage>
        <taxon>Eukaryota</taxon>
        <taxon>Metazoa</taxon>
        <taxon>Chordata</taxon>
        <taxon>Craniata</taxon>
        <taxon>Vertebrata</taxon>
        <taxon>Euteleostomi</taxon>
        <taxon>Actinopterygii</taxon>
        <taxon>Neopterygii</taxon>
        <taxon>Teleostei</taxon>
        <taxon>Ostariophysi</taxon>
        <taxon>Cypriniformes</taxon>
        <taxon>Danionidae</taxon>
        <taxon>Danioninae</taxon>
        <taxon>Danionella</taxon>
    </lineage>
</organism>
<dbReference type="EMBL" id="SRMA01027015">
    <property type="protein sequence ID" value="TRY60884.1"/>
    <property type="molecule type" value="Genomic_DNA"/>
</dbReference>
<protein>
    <submittedName>
        <fullName evidence="2">Uncharacterized protein</fullName>
    </submittedName>
</protein>